<dbReference type="Gene3D" id="3.30.70.330">
    <property type="match status" value="4"/>
</dbReference>
<dbReference type="PROSITE" id="PS50102">
    <property type="entry name" value="RRM"/>
    <property type="match status" value="4"/>
</dbReference>
<name>A0A813H515_POLGL</name>
<accession>A0A813H515</accession>
<evidence type="ECO:0000313" key="5">
    <source>
        <dbReference type="Proteomes" id="UP000654075"/>
    </source>
</evidence>
<organism evidence="4 5">
    <name type="scientific">Polarella glacialis</name>
    <name type="common">Dinoflagellate</name>
    <dbReference type="NCBI Taxonomy" id="89957"/>
    <lineage>
        <taxon>Eukaryota</taxon>
        <taxon>Sar</taxon>
        <taxon>Alveolata</taxon>
        <taxon>Dinophyceae</taxon>
        <taxon>Suessiales</taxon>
        <taxon>Suessiaceae</taxon>
        <taxon>Polarella</taxon>
    </lineage>
</organism>
<feature type="domain" description="RRM" evidence="3">
    <location>
        <begin position="269"/>
        <end position="342"/>
    </location>
</feature>
<dbReference type="Pfam" id="PF00076">
    <property type="entry name" value="RRM_1"/>
    <property type="match status" value="3"/>
</dbReference>
<evidence type="ECO:0000256" key="1">
    <source>
        <dbReference type="ARBA" id="ARBA00022884"/>
    </source>
</evidence>
<feature type="domain" description="RRM" evidence="3">
    <location>
        <begin position="157"/>
        <end position="230"/>
    </location>
</feature>
<keyword evidence="1 2" id="KW-0694">RNA-binding</keyword>
<dbReference type="AlphaFoldDB" id="A0A813H515"/>
<dbReference type="InterPro" id="IPR012677">
    <property type="entry name" value="Nucleotide-bd_a/b_plait_sf"/>
</dbReference>
<sequence>MAFSRGTQAGFRRRRPRGTLLLCGSLLAVALSCLHLLGTDFVAGFPSPQTARCGLHKVRSLQTSESSSQTLEGIEAEETRIFIRGYDFDTTEAAIREHFAKAGSIVKFKSGGKVKAQLSYSSAAEAKNAESLNGTTIEGSSRPVFVRPFKAKAKISAAIFVGGFATGTAEAALREHFGTAGSIVNFTFLGDRSALVTYSSDEEGKSAVASLQGKSMEGSDRWLDVRVEGDPKVARTIPAKAEVVEKIKKTKKVKERAEVSEKSTKVAVSAIFVGGFASGTAEAALREHFGTAGSVVDFKFLSNNSALVTYSSDEEGKSAVVSFQGKSMKGSNRWLDVRVKGDPKVAALPKENTVAIIGWDRGTTEAAITEHCGKAGSVVAFELFRQKSGALVTFSSSEEAATAVASLNGTTIEGNSRFISVRKDGGSGR</sequence>
<protein>
    <recommendedName>
        <fullName evidence="3">RRM domain-containing protein</fullName>
    </recommendedName>
</protein>
<dbReference type="InterPro" id="IPR035979">
    <property type="entry name" value="RBD_domain_sf"/>
</dbReference>
<evidence type="ECO:0000256" key="2">
    <source>
        <dbReference type="PROSITE-ProRule" id="PRU00176"/>
    </source>
</evidence>
<dbReference type="CDD" id="cd00590">
    <property type="entry name" value="RRM_SF"/>
    <property type="match status" value="3"/>
</dbReference>
<evidence type="ECO:0000259" key="3">
    <source>
        <dbReference type="PROSITE" id="PS50102"/>
    </source>
</evidence>
<proteinExistence type="predicted"/>
<feature type="domain" description="RRM" evidence="3">
    <location>
        <begin position="79"/>
        <end position="151"/>
    </location>
</feature>
<comment type="caution">
    <text evidence="4">The sequence shown here is derived from an EMBL/GenBank/DDBJ whole genome shotgun (WGS) entry which is preliminary data.</text>
</comment>
<gene>
    <name evidence="4" type="ORF">PGLA1383_LOCUS48672</name>
</gene>
<dbReference type="PROSITE" id="PS51257">
    <property type="entry name" value="PROKAR_LIPOPROTEIN"/>
    <property type="match status" value="1"/>
</dbReference>
<dbReference type="InterPro" id="IPR000504">
    <property type="entry name" value="RRM_dom"/>
</dbReference>
<dbReference type="EMBL" id="CAJNNV010030516">
    <property type="protein sequence ID" value="CAE8632742.1"/>
    <property type="molecule type" value="Genomic_DNA"/>
</dbReference>
<evidence type="ECO:0000313" key="4">
    <source>
        <dbReference type="EMBL" id="CAE8632742.1"/>
    </source>
</evidence>
<dbReference type="PANTHER" id="PTHR21245">
    <property type="entry name" value="HETEROGENEOUS NUCLEAR RIBONUCLEOPROTEIN"/>
    <property type="match status" value="1"/>
</dbReference>
<feature type="domain" description="RRM" evidence="3">
    <location>
        <begin position="352"/>
        <end position="426"/>
    </location>
</feature>
<dbReference type="GO" id="GO:0003723">
    <property type="term" value="F:RNA binding"/>
    <property type="evidence" value="ECO:0007669"/>
    <property type="project" value="UniProtKB-UniRule"/>
</dbReference>
<dbReference type="OrthoDB" id="436425at2759"/>
<reference evidence="4" key="1">
    <citation type="submission" date="2021-02" db="EMBL/GenBank/DDBJ databases">
        <authorList>
            <person name="Dougan E. K."/>
            <person name="Rhodes N."/>
            <person name="Thang M."/>
            <person name="Chan C."/>
        </authorList>
    </citation>
    <scope>NUCLEOTIDE SEQUENCE</scope>
</reference>
<dbReference type="SMART" id="SM00360">
    <property type="entry name" value="RRM"/>
    <property type="match status" value="4"/>
</dbReference>
<keyword evidence="5" id="KW-1185">Reference proteome</keyword>
<dbReference type="SUPFAM" id="SSF54928">
    <property type="entry name" value="RNA-binding domain, RBD"/>
    <property type="match status" value="2"/>
</dbReference>
<dbReference type="Proteomes" id="UP000654075">
    <property type="component" value="Unassembled WGS sequence"/>
</dbReference>